<dbReference type="InterPro" id="IPR001545">
    <property type="entry name" value="Gonadotropin_bsu"/>
</dbReference>
<dbReference type="EMBL" id="JBBPFD010000013">
    <property type="protein sequence ID" value="KAK7901177.1"/>
    <property type="molecule type" value="Genomic_DNA"/>
</dbReference>
<comment type="caution">
    <text evidence="14">The sequence shown here is derived from an EMBL/GenBank/DDBJ whole genome shotgun (WGS) entry which is preliminary data.</text>
</comment>
<dbReference type="GO" id="GO:0007186">
    <property type="term" value="P:G protein-coupled receptor signaling pathway"/>
    <property type="evidence" value="ECO:0007669"/>
    <property type="project" value="TreeGrafter"/>
</dbReference>
<comment type="subcellular location">
    <subcellularLocation>
        <location evidence="2 12">Secreted</location>
    </subcellularLocation>
</comment>
<keyword evidence="15" id="KW-1185">Reference proteome</keyword>
<gene>
    <name evidence="14" type="ORF">WMY93_017946</name>
</gene>
<protein>
    <recommendedName>
        <fullName evidence="9">Gonadotropin subunit beta-2</fullName>
    </recommendedName>
    <alternativeName>
        <fullName evidence="10">GTH-II-beta</fullName>
    </alternativeName>
    <alternativeName>
        <fullName evidence="11">Gonadotropin beta-II chain</fullName>
    </alternativeName>
</protein>
<dbReference type="InterPro" id="IPR029034">
    <property type="entry name" value="Cystine-knot_cytokine"/>
</dbReference>
<dbReference type="GO" id="GO:0030728">
    <property type="term" value="P:ovulation"/>
    <property type="evidence" value="ECO:0007669"/>
    <property type="project" value="TreeGrafter"/>
</dbReference>
<dbReference type="Proteomes" id="UP001460270">
    <property type="component" value="Unassembled WGS sequence"/>
</dbReference>
<evidence type="ECO:0000256" key="3">
    <source>
        <dbReference type="ARBA" id="ARBA00006552"/>
    </source>
</evidence>
<dbReference type="GO" id="GO:0005737">
    <property type="term" value="C:cytoplasm"/>
    <property type="evidence" value="ECO:0007669"/>
    <property type="project" value="TreeGrafter"/>
</dbReference>
<evidence type="ECO:0000256" key="11">
    <source>
        <dbReference type="ARBA" id="ARBA00081883"/>
    </source>
</evidence>
<dbReference type="PANTHER" id="PTHR11515:SF11">
    <property type="entry name" value="LUTROPIN SUBUNIT BETA"/>
    <property type="match status" value="1"/>
</dbReference>
<reference evidence="15" key="1">
    <citation type="submission" date="2024-04" db="EMBL/GenBank/DDBJ databases">
        <title>Salinicola lusitanus LLJ914,a marine bacterium isolated from the Okinawa Trough.</title>
        <authorList>
            <person name="Li J."/>
        </authorList>
    </citation>
    <scope>NUCLEOTIDE SEQUENCE [LARGE SCALE GENOMIC DNA]</scope>
</reference>
<proteinExistence type="inferred from homology"/>
<evidence type="ECO:0000256" key="8">
    <source>
        <dbReference type="ARBA" id="ARBA00023180"/>
    </source>
</evidence>
<sequence>MRMRPGLDSCVQDSVTCRCVLSRIKSDFLFEVRARVIVGSVHRHVFTQLHSPAPVLSVCVLSVSCRGFHLPRCQLVNQTVSLEKEGCPRCHSVETTICSGHCPTKDPVMKIPFNHVYQDVCTYRDYVYRKLELPDCPAGVDPVVHYPVALSCHCGRCSMDKSDCTFESLQPDFCMNDIPFYY</sequence>
<dbReference type="GO" id="GO:0005615">
    <property type="term" value="C:extracellular space"/>
    <property type="evidence" value="ECO:0007669"/>
    <property type="project" value="TreeGrafter"/>
</dbReference>
<dbReference type="GO" id="GO:0010817">
    <property type="term" value="P:regulation of hormone levels"/>
    <property type="evidence" value="ECO:0007669"/>
    <property type="project" value="UniProtKB-ARBA"/>
</dbReference>
<evidence type="ECO:0000256" key="2">
    <source>
        <dbReference type="ARBA" id="ARBA00004613"/>
    </source>
</evidence>
<keyword evidence="5" id="KW-0964">Secreted</keyword>
<comment type="subunit">
    <text evidence="4">Heterodimer of an alpha and a beta chain.</text>
</comment>
<comment type="function">
    <text evidence="1">Involved in gametogenesis and steroidogenesis.</text>
</comment>
<dbReference type="Gene3D" id="2.10.90.10">
    <property type="entry name" value="Cystine-knot cytokines"/>
    <property type="match status" value="1"/>
</dbReference>
<dbReference type="InterPro" id="IPR006208">
    <property type="entry name" value="Glyco_hormone_CN"/>
</dbReference>
<evidence type="ECO:0000313" key="15">
    <source>
        <dbReference type="Proteomes" id="UP001460270"/>
    </source>
</evidence>
<evidence type="ECO:0000256" key="6">
    <source>
        <dbReference type="ARBA" id="ARBA00022702"/>
    </source>
</evidence>
<dbReference type="Pfam" id="PF00007">
    <property type="entry name" value="Cys_knot"/>
    <property type="match status" value="1"/>
</dbReference>
<evidence type="ECO:0000256" key="7">
    <source>
        <dbReference type="ARBA" id="ARBA00023157"/>
    </source>
</evidence>
<evidence type="ECO:0000256" key="10">
    <source>
        <dbReference type="ARBA" id="ARBA00077521"/>
    </source>
</evidence>
<evidence type="ECO:0000256" key="9">
    <source>
        <dbReference type="ARBA" id="ARBA00069434"/>
    </source>
</evidence>
<evidence type="ECO:0000256" key="5">
    <source>
        <dbReference type="ARBA" id="ARBA00022525"/>
    </source>
</evidence>
<evidence type="ECO:0000256" key="12">
    <source>
        <dbReference type="RuleBase" id="RU004069"/>
    </source>
</evidence>
<evidence type="ECO:0000313" key="14">
    <source>
        <dbReference type="EMBL" id="KAK7901177.1"/>
    </source>
</evidence>
<name>A0AAW0NTE9_9GOBI</name>
<evidence type="ECO:0000256" key="1">
    <source>
        <dbReference type="ARBA" id="ARBA00003920"/>
    </source>
</evidence>
<dbReference type="InterPro" id="IPR018245">
    <property type="entry name" value="Gonadotropin_bsu_CS"/>
</dbReference>
<feature type="domain" description="Glycoprotein hormone subunit beta" evidence="13">
    <location>
        <begin position="71"/>
        <end position="174"/>
    </location>
</feature>
<keyword evidence="8" id="KW-0325">Glycoprotein</keyword>
<dbReference type="SMART" id="SM00068">
    <property type="entry name" value="GHB"/>
    <property type="match status" value="1"/>
</dbReference>
<keyword evidence="7" id="KW-1015">Disulfide bond</keyword>
<dbReference type="SUPFAM" id="SSF57501">
    <property type="entry name" value="Cystine-knot cytokines"/>
    <property type="match status" value="1"/>
</dbReference>
<keyword evidence="6 12" id="KW-0372">Hormone</keyword>
<dbReference type="CDD" id="cd00069">
    <property type="entry name" value="GHB_like"/>
    <property type="match status" value="1"/>
</dbReference>
<dbReference type="AlphaFoldDB" id="A0AAW0NTE9"/>
<evidence type="ECO:0000256" key="4">
    <source>
        <dbReference type="ARBA" id="ARBA00011870"/>
    </source>
</evidence>
<dbReference type="GO" id="GO:0005179">
    <property type="term" value="F:hormone activity"/>
    <property type="evidence" value="ECO:0007669"/>
    <property type="project" value="UniProtKB-KW"/>
</dbReference>
<dbReference type="FunFam" id="2.10.90.10:FF:000007">
    <property type="entry name" value="Luteinizing hormone beta subunit"/>
    <property type="match status" value="1"/>
</dbReference>
<accession>A0AAW0NTE9</accession>
<comment type="similarity">
    <text evidence="3 12">Belongs to the glycoprotein hormones subunit beta family.</text>
</comment>
<dbReference type="PANTHER" id="PTHR11515">
    <property type="entry name" value="GLYCOPROTEIN HORMONE BETA CHAIN"/>
    <property type="match status" value="1"/>
</dbReference>
<organism evidence="14 15">
    <name type="scientific">Mugilogobius chulae</name>
    <name type="common">yellowstripe goby</name>
    <dbReference type="NCBI Taxonomy" id="88201"/>
    <lineage>
        <taxon>Eukaryota</taxon>
        <taxon>Metazoa</taxon>
        <taxon>Chordata</taxon>
        <taxon>Craniata</taxon>
        <taxon>Vertebrata</taxon>
        <taxon>Euteleostomi</taxon>
        <taxon>Actinopterygii</taxon>
        <taxon>Neopterygii</taxon>
        <taxon>Teleostei</taxon>
        <taxon>Neoteleostei</taxon>
        <taxon>Acanthomorphata</taxon>
        <taxon>Gobiaria</taxon>
        <taxon>Gobiiformes</taxon>
        <taxon>Gobioidei</taxon>
        <taxon>Gobiidae</taxon>
        <taxon>Gobionellinae</taxon>
        <taxon>Mugilogobius</taxon>
    </lineage>
</organism>
<evidence type="ECO:0000259" key="13">
    <source>
        <dbReference type="Pfam" id="PF00007"/>
    </source>
</evidence>
<dbReference type="PROSITE" id="PS00689">
    <property type="entry name" value="GLYCO_HORMONE_BETA_2"/>
    <property type="match status" value="1"/>
</dbReference>
<dbReference type="PROSITE" id="PS00261">
    <property type="entry name" value="GLYCO_HORMONE_BETA_1"/>
    <property type="match status" value="1"/>
</dbReference>